<evidence type="ECO:0000256" key="1">
    <source>
        <dbReference type="ARBA" id="ARBA00004442"/>
    </source>
</evidence>
<dbReference type="Pfam" id="PF07437">
    <property type="entry name" value="YfaZ"/>
    <property type="match status" value="1"/>
</dbReference>
<dbReference type="GO" id="GO:0009279">
    <property type="term" value="C:cell outer membrane"/>
    <property type="evidence" value="ECO:0007669"/>
    <property type="project" value="UniProtKB-SubCell"/>
</dbReference>
<gene>
    <name evidence="2" type="ORF">D1345_01370</name>
</gene>
<comment type="subcellular location">
    <subcellularLocation>
        <location evidence="1">Cell outer membrane</location>
    </subcellularLocation>
</comment>
<reference evidence="2 3" key="1">
    <citation type="submission" date="2018-08" db="EMBL/GenBank/DDBJ databases">
        <title>Complete genome sequence of JP2-74.</title>
        <authorList>
            <person name="Wu L."/>
        </authorList>
    </citation>
    <scope>NUCLEOTIDE SEQUENCE [LARGE SCALE GENOMIC DNA]</scope>
    <source>
        <strain evidence="2 3">JP2-74</strain>
    </source>
</reference>
<evidence type="ECO:0000313" key="2">
    <source>
        <dbReference type="EMBL" id="AXT44929.1"/>
    </source>
</evidence>
<organism evidence="2 3">
    <name type="scientific">Chromobacterium rhizoryzae</name>
    <dbReference type="NCBI Taxonomy" id="1778675"/>
    <lineage>
        <taxon>Bacteria</taxon>
        <taxon>Pseudomonadati</taxon>
        <taxon>Pseudomonadota</taxon>
        <taxon>Betaproteobacteria</taxon>
        <taxon>Neisseriales</taxon>
        <taxon>Chromobacteriaceae</taxon>
        <taxon>Chromobacterium</taxon>
    </lineage>
</organism>
<dbReference type="InterPro" id="IPR009998">
    <property type="entry name" value="YfaZ"/>
</dbReference>
<dbReference type="AlphaFoldDB" id="A0AAD0RNV7"/>
<evidence type="ECO:0008006" key="4">
    <source>
        <dbReference type="Google" id="ProtNLM"/>
    </source>
</evidence>
<dbReference type="KEGG" id="crz:D1345_01370"/>
<dbReference type="EMBL" id="CP031968">
    <property type="protein sequence ID" value="AXT44929.1"/>
    <property type="molecule type" value="Genomic_DNA"/>
</dbReference>
<name>A0AAD0RNV7_9NEIS</name>
<dbReference type="SUPFAM" id="SSF56925">
    <property type="entry name" value="OMPA-like"/>
    <property type="match status" value="1"/>
</dbReference>
<dbReference type="InterPro" id="IPR011250">
    <property type="entry name" value="OMP/PagP_B-barrel"/>
</dbReference>
<proteinExistence type="predicted"/>
<protein>
    <recommendedName>
        <fullName evidence="4">Porin</fullName>
    </recommendedName>
</protein>
<keyword evidence="3" id="KW-1185">Reference proteome</keyword>
<evidence type="ECO:0000313" key="3">
    <source>
        <dbReference type="Proteomes" id="UP000259465"/>
    </source>
</evidence>
<dbReference type="Proteomes" id="UP000259465">
    <property type="component" value="Chromosome"/>
</dbReference>
<accession>A0AAD0RNV7</accession>
<sequence>MIRTRNIGWNANLLFKKRSLPLLSNSPKRSDPMKTLQLGAAAALLSLAAAAAHAADYSFIAGKDFQQFSRTPQGLGLGLSIDYLNSDHKGNAGGAGLEFAIPLGPVTLAGGGKLMSLNPDSGSGTAALLGGRANIQLAPKVSLYGQAYYAGDSMASGSVKNVSDLAAGVRWNPIGPFTVEAGYRYFDIERKDGNRNRRLADGMYIGAGFTF</sequence>